<dbReference type="STRING" id="1036611.A0A1L9P5J7"/>
<evidence type="ECO:0000313" key="2">
    <source>
        <dbReference type="EMBL" id="OJI96779.1"/>
    </source>
</evidence>
<evidence type="ECO:0000313" key="3">
    <source>
        <dbReference type="Proteomes" id="UP000184073"/>
    </source>
</evidence>
<dbReference type="Proteomes" id="UP000184073">
    <property type="component" value="Unassembled WGS sequence"/>
</dbReference>
<dbReference type="PANTHER" id="PTHR42044:SF1">
    <property type="entry name" value="DUF676 DOMAIN-CONTAINING PROTEIN"/>
    <property type="match status" value="1"/>
</dbReference>
<sequence>MSVTFLLSKSTVSETPLPYTASPSRLMWEDIRLVFRRAWSLPGIILPLTPCNSGDLDELYPSWSNFANLGFHAILSLLQIFFLLSIPVVIICMVPAFWVFSYIGGVIWANKALCNLVVNRRPGILVSRYPKVEAPEHKHEHWVFVNGIACGQTWLQNNIDRLGYTFGRKIIGVHNPSTGLVFDVIQCLIQRDLSYATQDVRDAYVILRAALLNPRYTKVVLIGHSQGGIEAGLITDWLLDEIPQSHLRKLEIFTFGNAANHFNNPYRTRGDAQKNMTRLTTPQDKQPNEKHDNTILHIEHYANSRDFVSLWGVLNFTNIRNRFMGQVFVRRGSGHMFNQHYLGTMFPLGPDRKVLDSNPFMDTEIDVPGSDADGSKISVRMKVKDLSRLWSYRNGGFPNE</sequence>
<dbReference type="RefSeq" id="XP_040662542.1">
    <property type="nucleotide sequence ID" value="XM_040805747.1"/>
</dbReference>
<keyword evidence="3" id="KW-1185">Reference proteome</keyword>
<keyword evidence="1" id="KW-0472">Membrane</keyword>
<dbReference type="EMBL" id="KV878125">
    <property type="protein sequence ID" value="OJI96779.1"/>
    <property type="molecule type" value="Genomic_DNA"/>
</dbReference>
<protein>
    <submittedName>
        <fullName evidence="2">Uncharacterized protein</fullName>
    </submittedName>
</protein>
<organism evidence="2 3">
    <name type="scientific">Aspergillus versicolor CBS 583.65</name>
    <dbReference type="NCBI Taxonomy" id="1036611"/>
    <lineage>
        <taxon>Eukaryota</taxon>
        <taxon>Fungi</taxon>
        <taxon>Dikarya</taxon>
        <taxon>Ascomycota</taxon>
        <taxon>Pezizomycotina</taxon>
        <taxon>Eurotiomycetes</taxon>
        <taxon>Eurotiomycetidae</taxon>
        <taxon>Eurotiales</taxon>
        <taxon>Aspergillaceae</taxon>
        <taxon>Aspergillus</taxon>
        <taxon>Aspergillus subgen. Nidulantes</taxon>
    </lineage>
</organism>
<name>A0A1L9P5J7_ASPVE</name>
<dbReference type="SUPFAM" id="SSF53474">
    <property type="entry name" value="alpha/beta-Hydrolases"/>
    <property type="match status" value="1"/>
</dbReference>
<dbReference type="OrthoDB" id="202545at2759"/>
<keyword evidence="1" id="KW-0812">Transmembrane</keyword>
<keyword evidence="1" id="KW-1133">Transmembrane helix</keyword>
<dbReference type="GeneID" id="63721258"/>
<feature type="transmembrane region" description="Helical" evidence="1">
    <location>
        <begin position="69"/>
        <end position="91"/>
    </location>
</feature>
<dbReference type="PANTHER" id="PTHR42044">
    <property type="entry name" value="DUF676 DOMAIN-CONTAINING PROTEIN-RELATED"/>
    <property type="match status" value="1"/>
</dbReference>
<dbReference type="InterPro" id="IPR029058">
    <property type="entry name" value="AB_hydrolase_fold"/>
</dbReference>
<gene>
    <name evidence="2" type="ORF">ASPVEDRAFT_119892</name>
</gene>
<proteinExistence type="predicted"/>
<dbReference type="VEuPathDB" id="FungiDB:ASPVEDRAFT_119892"/>
<accession>A0A1L9P5J7</accession>
<dbReference type="AlphaFoldDB" id="A0A1L9P5J7"/>
<reference evidence="3" key="1">
    <citation type="journal article" date="2017" name="Genome Biol.">
        <title>Comparative genomics reveals high biological diversity and specific adaptations in the industrially and medically important fungal genus Aspergillus.</title>
        <authorList>
            <person name="de Vries R.P."/>
            <person name="Riley R."/>
            <person name="Wiebenga A."/>
            <person name="Aguilar-Osorio G."/>
            <person name="Amillis S."/>
            <person name="Uchima C.A."/>
            <person name="Anderluh G."/>
            <person name="Asadollahi M."/>
            <person name="Askin M."/>
            <person name="Barry K."/>
            <person name="Battaglia E."/>
            <person name="Bayram O."/>
            <person name="Benocci T."/>
            <person name="Braus-Stromeyer S.A."/>
            <person name="Caldana C."/>
            <person name="Canovas D."/>
            <person name="Cerqueira G.C."/>
            <person name="Chen F."/>
            <person name="Chen W."/>
            <person name="Choi C."/>
            <person name="Clum A."/>
            <person name="Dos Santos R.A."/>
            <person name="Damasio A.R."/>
            <person name="Diallinas G."/>
            <person name="Emri T."/>
            <person name="Fekete E."/>
            <person name="Flipphi M."/>
            <person name="Freyberg S."/>
            <person name="Gallo A."/>
            <person name="Gournas C."/>
            <person name="Habgood R."/>
            <person name="Hainaut M."/>
            <person name="Harispe M.L."/>
            <person name="Henrissat B."/>
            <person name="Hilden K.S."/>
            <person name="Hope R."/>
            <person name="Hossain A."/>
            <person name="Karabika E."/>
            <person name="Karaffa L."/>
            <person name="Karanyi Z."/>
            <person name="Krasevec N."/>
            <person name="Kuo A."/>
            <person name="Kusch H."/>
            <person name="LaButti K."/>
            <person name="Lagendijk E.L."/>
            <person name="Lapidus A."/>
            <person name="Levasseur A."/>
            <person name="Lindquist E."/>
            <person name="Lipzen A."/>
            <person name="Logrieco A.F."/>
            <person name="MacCabe A."/>
            <person name="Maekelae M.R."/>
            <person name="Malavazi I."/>
            <person name="Melin P."/>
            <person name="Meyer V."/>
            <person name="Mielnichuk N."/>
            <person name="Miskei M."/>
            <person name="Molnar A.P."/>
            <person name="Mule G."/>
            <person name="Ngan C.Y."/>
            <person name="Orejas M."/>
            <person name="Orosz E."/>
            <person name="Ouedraogo J.P."/>
            <person name="Overkamp K.M."/>
            <person name="Park H.-S."/>
            <person name="Perrone G."/>
            <person name="Piumi F."/>
            <person name="Punt P.J."/>
            <person name="Ram A.F."/>
            <person name="Ramon A."/>
            <person name="Rauscher S."/>
            <person name="Record E."/>
            <person name="Riano-Pachon D.M."/>
            <person name="Robert V."/>
            <person name="Roehrig J."/>
            <person name="Ruller R."/>
            <person name="Salamov A."/>
            <person name="Salih N.S."/>
            <person name="Samson R.A."/>
            <person name="Sandor E."/>
            <person name="Sanguinetti M."/>
            <person name="Schuetze T."/>
            <person name="Sepcic K."/>
            <person name="Shelest E."/>
            <person name="Sherlock G."/>
            <person name="Sophianopoulou V."/>
            <person name="Squina F.M."/>
            <person name="Sun H."/>
            <person name="Susca A."/>
            <person name="Todd R.B."/>
            <person name="Tsang A."/>
            <person name="Unkles S.E."/>
            <person name="van de Wiele N."/>
            <person name="van Rossen-Uffink D."/>
            <person name="Oliveira J.V."/>
            <person name="Vesth T.C."/>
            <person name="Visser J."/>
            <person name="Yu J.-H."/>
            <person name="Zhou M."/>
            <person name="Andersen M.R."/>
            <person name="Archer D.B."/>
            <person name="Baker S.E."/>
            <person name="Benoit I."/>
            <person name="Brakhage A.A."/>
            <person name="Braus G.H."/>
            <person name="Fischer R."/>
            <person name="Frisvad J.C."/>
            <person name="Goldman G.H."/>
            <person name="Houbraken J."/>
            <person name="Oakley B."/>
            <person name="Pocsi I."/>
            <person name="Scazzocchio C."/>
            <person name="Seiboth B."/>
            <person name="vanKuyk P.A."/>
            <person name="Wortman J."/>
            <person name="Dyer P.S."/>
            <person name="Grigoriev I.V."/>
        </authorList>
    </citation>
    <scope>NUCLEOTIDE SEQUENCE [LARGE SCALE GENOMIC DNA]</scope>
    <source>
        <strain evidence="3">CBS 583.65</strain>
    </source>
</reference>
<evidence type="ECO:0000256" key="1">
    <source>
        <dbReference type="SAM" id="Phobius"/>
    </source>
</evidence>